<dbReference type="Pfam" id="PF01844">
    <property type="entry name" value="HNH"/>
    <property type="match status" value="1"/>
</dbReference>
<proteinExistence type="inferred from homology"/>
<dbReference type="GO" id="GO:0016787">
    <property type="term" value="F:hydrolase activity"/>
    <property type="evidence" value="ECO:0007669"/>
    <property type="project" value="UniProtKB-KW"/>
</dbReference>
<keyword evidence="1" id="KW-0540">Nuclease</keyword>
<keyword evidence="6" id="KW-0255">Endonuclease</keyword>
<dbReference type="SMART" id="SM00507">
    <property type="entry name" value="HNHc"/>
    <property type="match status" value="1"/>
</dbReference>
<dbReference type="GO" id="GO:0003676">
    <property type="term" value="F:nucleic acid binding"/>
    <property type="evidence" value="ECO:0007669"/>
    <property type="project" value="InterPro"/>
</dbReference>
<keyword evidence="2" id="KW-0378">Hydrolase</keyword>
<name>A0A367LXZ4_PSEAI</name>
<comment type="similarity">
    <text evidence="3">Belongs to the HNH nuclease family.</text>
</comment>
<sequence length="109" mass="12335">MGRLKSLGFRVRAQGERLKTAAPGSWRTGKTSTERGYDYRWQQARAQYLRDHPLCVYCERKGLVTAANTVDHIVAHRGDQDLFWDQDNWQPLCGPCHSSVKQAEESAGG</sequence>
<reference evidence="6 7" key="1">
    <citation type="submission" date="2018-07" db="EMBL/GenBank/DDBJ databases">
        <title>Mechanisms of high-level aminoglycoside resistance among Gram-negative pathogens in Brazil.</title>
        <authorList>
            <person name="Ballaben A.S."/>
            <person name="Darini A.L.C."/>
            <person name="Doi Y."/>
        </authorList>
    </citation>
    <scope>NUCLEOTIDE SEQUENCE [LARGE SCALE GENOMIC DNA]</scope>
    <source>
        <strain evidence="6 7">B2-305</strain>
    </source>
</reference>
<dbReference type="PANTHER" id="PTHR41286">
    <property type="entry name" value="HNH NUCLEASE YAJD-RELATED"/>
    <property type="match status" value="1"/>
</dbReference>
<accession>A0A367LXZ4</accession>
<dbReference type="GO" id="GO:0008270">
    <property type="term" value="F:zinc ion binding"/>
    <property type="evidence" value="ECO:0007669"/>
    <property type="project" value="InterPro"/>
</dbReference>
<dbReference type="InterPro" id="IPR002711">
    <property type="entry name" value="HNH"/>
</dbReference>
<evidence type="ECO:0000256" key="3">
    <source>
        <dbReference type="ARBA" id="ARBA00038412"/>
    </source>
</evidence>
<evidence type="ECO:0000259" key="5">
    <source>
        <dbReference type="SMART" id="SM00507"/>
    </source>
</evidence>
<evidence type="ECO:0000313" key="7">
    <source>
        <dbReference type="Proteomes" id="UP000253594"/>
    </source>
</evidence>
<organism evidence="6 7">
    <name type="scientific">Pseudomonas aeruginosa</name>
    <dbReference type="NCBI Taxonomy" id="287"/>
    <lineage>
        <taxon>Bacteria</taxon>
        <taxon>Pseudomonadati</taxon>
        <taxon>Pseudomonadota</taxon>
        <taxon>Gammaproteobacteria</taxon>
        <taxon>Pseudomonadales</taxon>
        <taxon>Pseudomonadaceae</taxon>
        <taxon>Pseudomonas</taxon>
    </lineage>
</organism>
<dbReference type="Proteomes" id="UP000253594">
    <property type="component" value="Unassembled WGS sequence"/>
</dbReference>
<dbReference type="InterPro" id="IPR003615">
    <property type="entry name" value="HNH_nuc"/>
</dbReference>
<dbReference type="PANTHER" id="PTHR41286:SF1">
    <property type="entry name" value="HNH NUCLEASE YAJD-RELATED"/>
    <property type="match status" value="1"/>
</dbReference>
<dbReference type="GO" id="GO:0004519">
    <property type="term" value="F:endonuclease activity"/>
    <property type="evidence" value="ECO:0007669"/>
    <property type="project" value="UniProtKB-KW"/>
</dbReference>
<evidence type="ECO:0000256" key="4">
    <source>
        <dbReference type="ARBA" id="ARBA00040194"/>
    </source>
</evidence>
<evidence type="ECO:0000313" key="6">
    <source>
        <dbReference type="EMBL" id="RCI69942.1"/>
    </source>
</evidence>
<comment type="caution">
    <text evidence="6">The sequence shown here is derived from an EMBL/GenBank/DDBJ whole genome shotgun (WGS) entry which is preliminary data.</text>
</comment>
<dbReference type="GO" id="GO:0005829">
    <property type="term" value="C:cytosol"/>
    <property type="evidence" value="ECO:0007669"/>
    <property type="project" value="TreeGrafter"/>
</dbReference>
<evidence type="ECO:0000256" key="2">
    <source>
        <dbReference type="ARBA" id="ARBA00022801"/>
    </source>
</evidence>
<evidence type="ECO:0000256" key="1">
    <source>
        <dbReference type="ARBA" id="ARBA00022722"/>
    </source>
</evidence>
<dbReference type="AlphaFoldDB" id="A0A367LXZ4"/>
<dbReference type="CDD" id="cd00085">
    <property type="entry name" value="HNHc"/>
    <property type="match status" value="1"/>
</dbReference>
<dbReference type="Gene3D" id="1.10.30.50">
    <property type="match status" value="1"/>
</dbReference>
<feature type="domain" description="HNH nuclease" evidence="5">
    <location>
        <begin position="43"/>
        <end position="98"/>
    </location>
</feature>
<gene>
    <name evidence="6" type="ORF">DT376_37245</name>
</gene>
<dbReference type="EMBL" id="QORE01002571">
    <property type="protein sequence ID" value="RCI69942.1"/>
    <property type="molecule type" value="Genomic_DNA"/>
</dbReference>
<dbReference type="RefSeq" id="WP_033939384.1">
    <property type="nucleotide sequence ID" value="NZ_CAADOS010000203.1"/>
</dbReference>
<protein>
    <recommendedName>
        <fullName evidence="4">Putative HNH nuclease YajD</fullName>
    </recommendedName>
</protein>